<dbReference type="EMBL" id="JAEMHM010000026">
    <property type="protein sequence ID" value="MBJ6727587.1"/>
    <property type="molecule type" value="Genomic_DNA"/>
</dbReference>
<keyword evidence="2" id="KW-1185">Reference proteome</keyword>
<comment type="caution">
    <text evidence="1">The sequence shown here is derived from an EMBL/GenBank/DDBJ whole genome shotgun (WGS) entry which is preliminary data.</text>
</comment>
<dbReference type="RefSeq" id="WP_199386730.1">
    <property type="nucleotide sequence ID" value="NZ_JAEMHM010000026.1"/>
</dbReference>
<accession>A0A8J7M2T3</accession>
<evidence type="ECO:0000313" key="2">
    <source>
        <dbReference type="Proteomes" id="UP000636888"/>
    </source>
</evidence>
<proteinExistence type="predicted"/>
<protein>
    <submittedName>
        <fullName evidence="1">Uncharacterized protein</fullName>
    </submittedName>
</protein>
<dbReference type="Proteomes" id="UP000636888">
    <property type="component" value="Unassembled WGS sequence"/>
</dbReference>
<reference evidence="1" key="1">
    <citation type="submission" date="2020-12" db="EMBL/GenBank/DDBJ databases">
        <title>Geomonas sp. Red875, isolated from river sediment.</title>
        <authorList>
            <person name="Xu Z."/>
            <person name="Zhang Z."/>
            <person name="Masuda Y."/>
            <person name="Itoh H."/>
            <person name="Senoo K."/>
        </authorList>
    </citation>
    <scope>NUCLEOTIDE SEQUENCE</scope>
    <source>
        <strain evidence="1">Red875</strain>
    </source>
</reference>
<evidence type="ECO:0000313" key="1">
    <source>
        <dbReference type="EMBL" id="MBJ6727587.1"/>
    </source>
</evidence>
<gene>
    <name evidence="1" type="ORF">JFN93_22970</name>
</gene>
<dbReference type="AlphaFoldDB" id="A0A8J7M2T3"/>
<organism evidence="1 2">
    <name type="scientific">Geomesophilobacter sediminis</name>
    <dbReference type="NCBI Taxonomy" id="2798584"/>
    <lineage>
        <taxon>Bacteria</taxon>
        <taxon>Pseudomonadati</taxon>
        <taxon>Thermodesulfobacteriota</taxon>
        <taxon>Desulfuromonadia</taxon>
        <taxon>Geobacterales</taxon>
        <taxon>Geobacteraceae</taxon>
        <taxon>Geomesophilobacter</taxon>
    </lineage>
</organism>
<sequence>MSWTQEKPVAAGKYWYVAGGTHHSDPRQPAITIVAIRPDANGNLVALQHGVEGSIPIETLNGKWYGPLEPPRG</sequence>
<name>A0A8J7M2T3_9BACT</name>